<accession>A0AAD4C4V0</accession>
<dbReference type="EMBL" id="WHUW01000003">
    <property type="protein sequence ID" value="KAF8449106.1"/>
    <property type="molecule type" value="Genomic_DNA"/>
</dbReference>
<dbReference type="GO" id="GO:0046872">
    <property type="term" value="F:metal ion binding"/>
    <property type="evidence" value="ECO:0007669"/>
    <property type="project" value="UniProtKB-KW"/>
</dbReference>
<keyword evidence="3" id="KW-0479">Metal-binding</keyword>
<dbReference type="InterPro" id="IPR000086">
    <property type="entry name" value="NUDIX_hydrolase_dom"/>
</dbReference>
<dbReference type="Gene3D" id="3.90.79.10">
    <property type="entry name" value="Nucleoside Triphosphate Pyrophosphohydrolase"/>
    <property type="match status" value="1"/>
</dbReference>
<keyword evidence="6" id="KW-0464">Manganese</keyword>
<evidence type="ECO:0000256" key="4">
    <source>
        <dbReference type="ARBA" id="ARBA00022801"/>
    </source>
</evidence>
<evidence type="ECO:0000256" key="6">
    <source>
        <dbReference type="ARBA" id="ARBA00023211"/>
    </source>
</evidence>
<evidence type="ECO:0000259" key="7">
    <source>
        <dbReference type="PROSITE" id="PS51462"/>
    </source>
</evidence>
<dbReference type="PANTHER" id="PTHR12992:SF24">
    <property type="entry name" value="PEROXISOMAL COENZYME A DIPHOSPHATASE NUDT7"/>
    <property type="match status" value="1"/>
</dbReference>
<reference evidence="8" key="2">
    <citation type="journal article" date="2020" name="Nat. Commun.">
        <title>Large-scale genome sequencing of mycorrhizal fungi provides insights into the early evolution of symbiotic traits.</title>
        <authorList>
            <person name="Miyauchi S."/>
            <person name="Kiss E."/>
            <person name="Kuo A."/>
            <person name="Drula E."/>
            <person name="Kohler A."/>
            <person name="Sanchez-Garcia M."/>
            <person name="Morin E."/>
            <person name="Andreopoulos B."/>
            <person name="Barry K.W."/>
            <person name="Bonito G."/>
            <person name="Buee M."/>
            <person name="Carver A."/>
            <person name="Chen C."/>
            <person name="Cichocki N."/>
            <person name="Clum A."/>
            <person name="Culley D."/>
            <person name="Crous P.W."/>
            <person name="Fauchery L."/>
            <person name="Girlanda M."/>
            <person name="Hayes R.D."/>
            <person name="Keri Z."/>
            <person name="LaButti K."/>
            <person name="Lipzen A."/>
            <person name="Lombard V."/>
            <person name="Magnuson J."/>
            <person name="Maillard F."/>
            <person name="Murat C."/>
            <person name="Nolan M."/>
            <person name="Ohm R.A."/>
            <person name="Pangilinan J."/>
            <person name="Pereira M.F."/>
            <person name="Perotto S."/>
            <person name="Peter M."/>
            <person name="Pfister S."/>
            <person name="Riley R."/>
            <person name="Sitrit Y."/>
            <person name="Stielow J.B."/>
            <person name="Szollosi G."/>
            <person name="Zifcakova L."/>
            <person name="Stursova M."/>
            <person name="Spatafora J.W."/>
            <person name="Tedersoo L."/>
            <person name="Vaario L.M."/>
            <person name="Yamada A."/>
            <person name="Yan M."/>
            <person name="Wang P."/>
            <person name="Xu J."/>
            <person name="Bruns T."/>
            <person name="Baldrian P."/>
            <person name="Vilgalys R."/>
            <person name="Dunand C."/>
            <person name="Henrissat B."/>
            <person name="Grigoriev I.V."/>
            <person name="Hibbett D."/>
            <person name="Nagy L.G."/>
            <person name="Martin F.M."/>
        </authorList>
    </citation>
    <scope>NUCLEOTIDE SEQUENCE</scope>
    <source>
        <strain evidence="8">BED1</strain>
    </source>
</reference>
<keyword evidence="5" id="KW-0460">Magnesium</keyword>
<evidence type="ECO:0000313" key="9">
    <source>
        <dbReference type="Proteomes" id="UP001194468"/>
    </source>
</evidence>
<organism evidence="8 9">
    <name type="scientific">Boletus edulis BED1</name>
    <dbReference type="NCBI Taxonomy" id="1328754"/>
    <lineage>
        <taxon>Eukaryota</taxon>
        <taxon>Fungi</taxon>
        <taxon>Dikarya</taxon>
        <taxon>Basidiomycota</taxon>
        <taxon>Agaricomycotina</taxon>
        <taxon>Agaricomycetes</taxon>
        <taxon>Agaricomycetidae</taxon>
        <taxon>Boletales</taxon>
        <taxon>Boletineae</taxon>
        <taxon>Boletaceae</taxon>
        <taxon>Boletoideae</taxon>
        <taxon>Boletus</taxon>
    </lineage>
</organism>
<keyword evidence="4 8" id="KW-0378">Hydrolase</keyword>
<dbReference type="Proteomes" id="UP001194468">
    <property type="component" value="Unassembled WGS sequence"/>
</dbReference>
<comment type="cofactor">
    <cofactor evidence="1">
        <name>Mn(2+)</name>
        <dbReference type="ChEBI" id="CHEBI:29035"/>
    </cofactor>
</comment>
<comment type="cofactor">
    <cofactor evidence="2">
        <name>Mg(2+)</name>
        <dbReference type="ChEBI" id="CHEBI:18420"/>
    </cofactor>
</comment>
<keyword evidence="9" id="KW-1185">Reference proteome</keyword>
<dbReference type="GO" id="GO:0015938">
    <property type="term" value="P:coenzyme A catabolic process"/>
    <property type="evidence" value="ECO:0007669"/>
    <property type="project" value="TreeGrafter"/>
</dbReference>
<dbReference type="PROSITE" id="PS51462">
    <property type="entry name" value="NUDIX"/>
    <property type="match status" value="1"/>
</dbReference>
<dbReference type="Pfam" id="PF00293">
    <property type="entry name" value="NUDIX"/>
    <property type="match status" value="1"/>
</dbReference>
<dbReference type="InterPro" id="IPR015797">
    <property type="entry name" value="NUDIX_hydrolase-like_dom_sf"/>
</dbReference>
<sequence length="284" mass="30761">MLARTFMTATATSVPSSSIISLTSPFTRASLAKIRDTLAGTVNQDGITPDPTETHAAVLVPLCNVNNMPGVLLEVRGKLRTHAGEVSFPGGRADKTDTSFLDAALRETHEEVGIHPSQVEVIGQFGPAELSLNGLRVWPYVGYIYPRGNTPFPSSHASGTHAKQTDLALSIKNTHHSLDALGEDMDTPLPSIFLGSLTISQPEVATIFHLPLTAFVSRARLEPHQFRGGRPYWTIDVSDLVPPGGPWESSDTRGQPETNGGRLQVWGLTGWYLSLLMKVLKVYQ</sequence>
<evidence type="ECO:0000256" key="3">
    <source>
        <dbReference type="ARBA" id="ARBA00022723"/>
    </source>
</evidence>
<dbReference type="AlphaFoldDB" id="A0AAD4C4V0"/>
<gene>
    <name evidence="8" type="ORF">L210DRAFT_964510</name>
</gene>
<dbReference type="CDD" id="cd03426">
    <property type="entry name" value="NUDIX_CoAse_Nudt7"/>
    <property type="match status" value="1"/>
</dbReference>
<dbReference type="GO" id="GO:0010945">
    <property type="term" value="F:coenzyme A diphosphatase activity"/>
    <property type="evidence" value="ECO:0007669"/>
    <property type="project" value="InterPro"/>
</dbReference>
<feature type="domain" description="Nudix hydrolase" evidence="7">
    <location>
        <begin position="53"/>
        <end position="236"/>
    </location>
</feature>
<comment type="caution">
    <text evidence="8">The sequence shown here is derived from an EMBL/GenBank/DDBJ whole genome shotgun (WGS) entry which is preliminary data.</text>
</comment>
<evidence type="ECO:0000313" key="8">
    <source>
        <dbReference type="EMBL" id="KAF8449106.1"/>
    </source>
</evidence>
<evidence type="ECO:0000256" key="1">
    <source>
        <dbReference type="ARBA" id="ARBA00001936"/>
    </source>
</evidence>
<evidence type="ECO:0000256" key="2">
    <source>
        <dbReference type="ARBA" id="ARBA00001946"/>
    </source>
</evidence>
<proteinExistence type="predicted"/>
<reference evidence="8" key="1">
    <citation type="submission" date="2019-10" db="EMBL/GenBank/DDBJ databases">
        <authorList>
            <consortium name="DOE Joint Genome Institute"/>
            <person name="Kuo A."/>
            <person name="Miyauchi S."/>
            <person name="Kiss E."/>
            <person name="Drula E."/>
            <person name="Kohler A."/>
            <person name="Sanchez-Garcia M."/>
            <person name="Andreopoulos B."/>
            <person name="Barry K.W."/>
            <person name="Bonito G."/>
            <person name="Buee M."/>
            <person name="Carver A."/>
            <person name="Chen C."/>
            <person name="Cichocki N."/>
            <person name="Clum A."/>
            <person name="Culley D."/>
            <person name="Crous P.W."/>
            <person name="Fauchery L."/>
            <person name="Girlanda M."/>
            <person name="Hayes R."/>
            <person name="Keri Z."/>
            <person name="LaButti K."/>
            <person name="Lipzen A."/>
            <person name="Lombard V."/>
            <person name="Magnuson J."/>
            <person name="Maillard F."/>
            <person name="Morin E."/>
            <person name="Murat C."/>
            <person name="Nolan M."/>
            <person name="Ohm R."/>
            <person name="Pangilinan J."/>
            <person name="Pereira M."/>
            <person name="Perotto S."/>
            <person name="Peter M."/>
            <person name="Riley R."/>
            <person name="Sitrit Y."/>
            <person name="Stielow B."/>
            <person name="Szollosi G."/>
            <person name="Zifcakova L."/>
            <person name="Stursova M."/>
            <person name="Spatafora J.W."/>
            <person name="Tedersoo L."/>
            <person name="Vaario L.-M."/>
            <person name="Yamada A."/>
            <person name="Yan M."/>
            <person name="Wang P."/>
            <person name="Xu J."/>
            <person name="Bruns T."/>
            <person name="Baldrian P."/>
            <person name="Vilgalys R."/>
            <person name="Henrissat B."/>
            <person name="Grigoriev I.V."/>
            <person name="Hibbett D."/>
            <person name="Nagy L.G."/>
            <person name="Martin F.M."/>
        </authorList>
    </citation>
    <scope>NUCLEOTIDE SEQUENCE</scope>
    <source>
        <strain evidence="8">BED1</strain>
    </source>
</reference>
<dbReference type="PANTHER" id="PTHR12992">
    <property type="entry name" value="NUDIX HYDROLASE"/>
    <property type="match status" value="1"/>
</dbReference>
<evidence type="ECO:0000256" key="5">
    <source>
        <dbReference type="ARBA" id="ARBA00022842"/>
    </source>
</evidence>
<protein>
    <submittedName>
        <fullName evidence="8">NUDIX hydrolase domain-like protein</fullName>
    </submittedName>
</protein>
<name>A0AAD4C4V0_BOLED</name>
<dbReference type="SUPFAM" id="SSF55811">
    <property type="entry name" value="Nudix"/>
    <property type="match status" value="1"/>
</dbReference>
<dbReference type="InterPro" id="IPR045121">
    <property type="entry name" value="CoAse"/>
</dbReference>